<organism evidence="1 2">
    <name type="scientific">Ottowia oryzae</name>
    <dbReference type="NCBI Taxonomy" id="2109914"/>
    <lineage>
        <taxon>Bacteria</taxon>
        <taxon>Pseudomonadati</taxon>
        <taxon>Pseudomonadota</taxon>
        <taxon>Betaproteobacteria</taxon>
        <taxon>Burkholderiales</taxon>
        <taxon>Comamonadaceae</taxon>
        <taxon>Ottowia</taxon>
    </lineage>
</organism>
<dbReference type="EMBL" id="CP027666">
    <property type="protein sequence ID" value="AVO35367.1"/>
    <property type="molecule type" value="Genomic_DNA"/>
</dbReference>
<name>A0A2S0MHS2_9BURK</name>
<protein>
    <recommendedName>
        <fullName evidence="3">DUF3987 domain-containing protein</fullName>
    </recommendedName>
</protein>
<dbReference type="AlphaFoldDB" id="A0A2S0MHS2"/>
<evidence type="ECO:0000313" key="2">
    <source>
        <dbReference type="Proteomes" id="UP000239709"/>
    </source>
</evidence>
<dbReference type="Pfam" id="PF13148">
    <property type="entry name" value="DUF3987"/>
    <property type="match status" value="1"/>
</dbReference>
<dbReference type="Proteomes" id="UP000239709">
    <property type="component" value="Chromosome"/>
</dbReference>
<dbReference type="RefSeq" id="WP_106703915.1">
    <property type="nucleotide sequence ID" value="NZ_CP027666.1"/>
</dbReference>
<dbReference type="KEGG" id="otk:C6570_14890"/>
<dbReference type="OrthoDB" id="9067983at2"/>
<dbReference type="InterPro" id="IPR025048">
    <property type="entry name" value="DUF3987"/>
</dbReference>
<evidence type="ECO:0000313" key="1">
    <source>
        <dbReference type="EMBL" id="AVO35367.1"/>
    </source>
</evidence>
<accession>A0A2S0MHS2</accession>
<sequence length="519" mass="55928">MSALPTDFNDLAAAQGLAAVSEQLEPVIQGVADWPAPILTAAEPAPLTADLLPAWLGRYVGALAEATQTPATMSALFALSVVSACVQRRYVVAPLGADAGYTEPATFWSLSVAASGSRKSAIVDALARPLAAWEKRAGDRMRRAISVHNSRQTVIEATIARLKTQAGKTDDPNERERLRQQIENEEHAKADRMFPPRVFIGDTTVERLQSVLVEQGSRMAVLSDEGGLFNTISGSYGGGAGPALDVLLQGHSGGSVRVERGGRHAYIDRAALTLGLMLQPDLLNDAAGSNRFRASGLMARFAYALPGQVVGGRNVRAYKPVPADLRTEYEREVDALLGDPMEGPHLPPHQLPLADDAREAWLDYAQEIENALGPDGELAAIADWGAKLAGMAARIALLFELVTSGPCAELVCLDSTQRAIALCRLLVPHAKAAFRLLAADEADRDADAVLAWVVRSGVRGEFKQADAHFAMRSRFTKKERLVAALQRLQANGCVRHELRKNEKARPSAVWHVNPRLFLQ</sequence>
<proteinExistence type="predicted"/>
<keyword evidence="2" id="KW-1185">Reference proteome</keyword>
<evidence type="ECO:0008006" key="3">
    <source>
        <dbReference type="Google" id="ProtNLM"/>
    </source>
</evidence>
<reference evidence="1 2" key="1">
    <citation type="submission" date="2018-03" db="EMBL/GenBank/DDBJ databases">
        <title>Genome sequencing of Ottowia sp.</title>
        <authorList>
            <person name="Kim S.-J."/>
            <person name="Heo J."/>
            <person name="Kwon S.-W."/>
        </authorList>
    </citation>
    <scope>NUCLEOTIDE SEQUENCE [LARGE SCALE GENOMIC DNA]</scope>
    <source>
        <strain evidence="1 2">KADR8-3</strain>
    </source>
</reference>
<gene>
    <name evidence="1" type="ORF">C6570_14890</name>
</gene>